<reference evidence="1 2" key="1">
    <citation type="journal article" date="2022" name="Genome Biol. Evol.">
        <title>The Spruce Budworm Genome: Reconstructing the Evolutionary History of Antifreeze Proteins.</title>
        <authorList>
            <person name="Beliveau C."/>
            <person name="Gagne P."/>
            <person name="Picq S."/>
            <person name="Vernygora O."/>
            <person name="Keeling C.I."/>
            <person name="Pinkney K."/>
            <person name="Doucet D."/>
            <person name="Wen F."/>
            <person name="Johnston J.S."/>
            <person name="Maaroufi H."/>
            <person name="Boyle B."/>
            <person name="Laroche J."/>
            <person name="Dewar K."/>
            <person name="Juretic N."/>
            <person name="Blackburn G."/>
            <person name="Nisole A."/>
            <person name="Brunet B."/>
            <person name="Brandao M."/>
            <person name="Lumley L."/>
            <person name="Duan J."/>
            <person name="Quan G."/>
            <person name="Lucarotti C.J."/>
            <person name="Roe A.D."/>
            <person name="Sperling F.A.H."/>
            <person name="Levesque R.C."/>
            <person name="Cusson M."/>
        </authorList>
    </citation>
    <scope>NUCLEOTIDE SEQUENCE [LARGE SCALE GENOMIC DNA]</scope>
    <source>
        <strain evidence="1">Glfc:IPQL:Cfum</strain>
    </source>
</reference>
<dbReference type="Proteomes" id="UP001064048">
    <property type="component" value="Chromosome 6"/>
</dbReference>
<protein>
    <submittedName>
        <fullName evidence="1">Uncharacterized protein</fullName>
    </submittedName>
</protein>
<gene>
    <name evidence="1" type="ORF">MSG28_004280</name>
</gene>
<dbReference type="EMBL" id="CM046106">
    <property type="protein sequence ID" value="KAI8436210.1"/>
    <property type="molecule type" value="Genomic_DNA"/>
</dbReference>
<keyword evidence="2" id="KW-1185">Reference proteome</keyword>
<evidence type="ECO:0000313" key="2">
    <source>
        <dbReference type="Proteomes" id="UP001064048"/>
    </source>
</evidence>
<evidence type="ECO:0000313" key="1">
    <source>
        <dbReference type="EMBL" id="KAI8436210.1"/>
    </source>
</evidence>
<accession>A0ACC0KIT8</accession>
<comment type="caution">
    <text evidence="1">The sequence shown here is derived from an EMBL/GenBank/DDBJ whole genome shotgun (WGS) entry which is preliminary data.</text>
</comment>
<organism evidence="1 2">
    <name type="scientific">Choristoneura fumiferana</name>
    <name type="common">Spruce budworm moth</name>
    <name type="synonym">Archips fumiferana</name>
    <dbReference type="NCBI Taxonomy" id="7141"/>
    <lineage>
        <taxon>Eukaryota</taxon>
        <taxon>Metazoa</taxon>
        <taxon>Ecdysozoa</taxon>
        <taxon>Arthropoda</taxon>
        <taxon>Hexapoda</taxon>
        <taxon>Insecta</taxon>
        <taxon>Pterygota</taxon>
        <taxon>Neoptera</taxon>
        <taxon>Endopterygota</taxon>
        <taxon>Lepidoptera</taxon>
        <taxon>Glossata</taxon>
        <taxon>Ditrysia</taxon>
        <taxon>Tortricoidea</taxon>
        <taxon>Tortricidae</taxon>
        <taxon>Tortricinae</taxon>
        <taxon>Choristoneura</taxon>
    </lineage>
</organism>
<name>A0ACC0KIT8_CHOFU</name>
<sequence length="2240" mass="245724">MWLLSLTVCAVVSVVASAGAGAARLVCYVDGGARDGFSECTHLVYSGDARGEKLEGLLKEYKKLNPRLKIVLRVAEVDKDLKSALKSKNVQGLEIHDAHRSLNKTSVLETIEAGRAAINAAGGGPLFLALPSHPELLAKYYDLRVLVKKVDLMMVHTHELGMVKKMAYHPSRLSGLWDMMNTDSVVDLVVGLGVPASKIVISLPATARQFILKNETLSTPGSPTTQDEPKEIDQAELCRQLQKGRWTLERDQDLSAPYAFKNTTWMSFEDSSSVDVKGKYARVRGLAGLALHKADRDVETPCGPTLKAALAKVLNQQSRAPRAAVLRSLEHEILSAPAHARALDALQVSPYRITQIVDSDGVIHSIREDTRTEFSCSRQGYFVHPRSCARFYRCVKFDQLSPDYTVFEFDCPAGLAFDARYEVCVWPGSLPHSQACPGSSEIAPVPQTRFICPEHEGYYADPENCRWFFACLDHGKAPLSAYEFRCPFGLGFDAARLKCDWPWLVPACGNIARYEAEAFGYSGAVLSGAGGFHGQTADAVNVAAHNSLVSGASLDNLVGVQGGFLSQNDALDSNFIASQEYAGHGAISGASGSELAYQDGNFGLVQATKYNEPKYTSGSLILDDYRLPSKKVTHGQASLQNNDYNGASYSGSYTSGQKSSQYQAGSDYDSDNSGAYVHDPSGDYGEPYKHVGSPVVPYVQDNTAYKQSSDYYDYGRYSASSGNSNGQYVHDDSGAYVDGSSAAHKSTYNAGYSSASDYSGKYQASGYTDGVANGYKSDSGSYSGDYSGSYANDDSGKYVAGVYRADGHIGGYNGAASAGQVNSQVYHGSYSTANSGNYISDSKAYTGGSHTLAAGSVNVGLVGKTTLIDAGYTDQFNYDVTKQPFNSVSSQSYSHNVAHDNVNSGHVSFVSQPAVSINHVGTDAHNLDGYSFVTTPTSSGIPTTATPYAVTTAIPTVTTYKTTFVPEAPKTSVKQIFGFTQPAVTYVQPTVVPVKQYISSVTPKVQITDYNQAVDYQYQNKDYSSDYKAGIAVTQAPATSVSAGYDYSKPSIKFEDGVTYSTPAPAVSVSTYKPQGFGHNQQTIHKVESVGFDYSTASPVTEEPFKKIVAYTTGPSISTYSQPTAATYTPQSFSHQTIHKVETSKIYTPAVEVGSGYDYVQSGVSYEQPKTVVTYTTPQPARAVQPAVSTYEPQVYSHQTIHKVEAGQVNTYSQEGSGYHYEKPSVSFEETAKNFVQHVTPAPAVVSTYSPLSYSHETIHKVEAGQVNSYSQEGTGYNYEKPIVSYEETAKTVDQHVTPAPAVVSTYTPQSYSHQTIHKVEVGQVNTYSQDGNGYNYEKPAINYEETAKTVIQHVTPAPAVVSTYAPQSYSHQTINKVEDNKVYSQAAQSGYDYTNQAVSYEQPQRLIEYTTAQPAIAVQPAVSTYQPQVFSHQTVHNVNAAQVHTYSQDASFSGYDYQKPAERFEEAPQVVTHYSTPAPAVVSTYKPHSYSHQTIHKVEQVVPISSTPLPKVKLNYQPAVSTYVNPILKYTQKVTPISYVEPTPTVYTQTYKPVIQQHEVSHIVSQPAQYETSHQSYNTQSLNVNQEYTYNQPEIQRDVETVSAKSYSDASEVSHQVYHLYNDNTQHKSKEDVVFVSSTPANLVYEEHYSEYEEPKKAYKVPEYIPPKTDYQESYLVSSTAKPIQQHSFLHQSQSQDSYDYKSDDYSQQYDTAQSYVPAPQVSFSTSHIEQPKKIESNHYSSFQVSYETPEIQAVNKGEEYLPPVASVAPVVTSTYRPVTYSTTSREYLPPTPEPKYNEYLPPKTQNTYLPPVKTYVKSTTEVPVYKYVESTTYKAPEYLPPLEESEQGVVNFESFGLKNVDQSFTSKIKFNPYQDYTVSTEAPVFVSTSAPVRKQNIVVDTAKSNLLGFGTVGPDAGLVSPATYTTSAPIYVSSTYRPKTVTSTYAPYKQELVEVTPAPVRRAKPKVAVVTKINDFNPLLVRKLGAVCSCQSPTLVLKGTRPKIQEPDFEDYSNDYEDSGRGDISNGQWEQKSRKYLPSLKTATAAPFASTTFNPIIVPEDTFYQDLSDQNDYISVTPKRKEVYSQSYVSSTPAIVSSTEKVYTIRPRIKAVTASPTYKTVLLNQEVAPTAIIKESIVSGSESASIDSQAFDRYGPGGWRSRDETLQGSVDCQRAGLFRHPKQCNKFYACRWDCTKQRFTLHVFNCPVQLSFDPSLGACNWPSQGPACQGDTLLTNNL</sequence>
<proteinExistence type="predicted"/>